<sequence length="204" mass="21876">MTLSVIALNCTLKRGEDPSSTDRILREAVAEFEKLGTRGEILRVANFNVLPGVTSDEGPGDDWPAIRQRVVAADILLIGTPIWLGQPSSIAKRVIERLDAFLGETDDKGRMPAYGKVASVAVVGNEDGAHHCHAELFQALNDVGFTLPPGAGTYWVGEAMGSTDYKDLPSGSDKTRHTSAMLARNAVHLATFLRSANYPGMPTS</sequence>
<dbReference type="Proteomes" id="UP000094622">
    <property type="component" value="Unassembled WGS sequence"/>
</dbReference>
<protein>
    <submittedName>
        <fullName evidence="2">NADPH-dependent FMN reductase</fullName>
    </submittedName>
</protein>
<comment type="caution">
    <text evidence="2">The sequence shown here is derived from an EMBL/GenBank/DDBJ whole genome shotgun (WGS) entry which is preliminary data.</text>
</comment>
<dbReference type="PATRIC" id="fig|1439726.3.peg.2702"/>
<dbReference type="InterPro" id="IPR005025">
    <property type="entry name" value="FMN_Rdtase-like_dom"/>
</dbReference>
<evidence type="ECO:0000259" key="1">
    <source>
        <dbReference type="Pfam" id="PF03358"/>
    </source>
</evidence>
<organism evidence="2 3">
    <name type="scientific">Methylobrevis pamukkalensis</name>
    <dbReference type="NCBI Taxonomy" id="1439726"/>
    <lineage>
        <taxon>Bacteria</taxon>
        <taxon>Pseudomonadati</taxon>
        <taxon>Pseudomonadota</taxon>
        <taxon>Alphaproteobacteria</taxon>
        <taxon>Hyphomicrobiales</taxon>
        <taxon>Pleomorphomonadaceae</taxon>
        <taxon>Methylobrevis</taxon>
    </lineage>
</organism>
<name>A0A1E3H1A3_9HYPH</name>
<dbReference type="AlphaFoldDB" id="A0A1E3H1A3"/>
<evidence type="ECO:0000313" key="3">
    <source>
        <dbReference type="Proteomes" id="UP000094622"/>
    </source>
</evidence>
<dbReference type="SUPFAM" id="SSF52218">
    <property type="entry name" value="Flavoproteins"/>
    <property type="match status" value="1"/>
</dbReference>
<dbReference type="Gene3D" id="3.40.50.360">
    <property type="match status" value="1"/>
</dbReference>
<gene>
    <name evidence="2" type="ORF">A6302_02566</name>
</gene>
<dbReference type="InterPro" id="IPR029039">
    <property type="entry name" value="Flavoprotein-like_sf"/>
</dbReference>
<reference evidence="2 3" key="1">
    <citation type="submission" date="2016-07" db="EMBL/GenBank/DDBJ databases">
        <title>Draft Genome Sequence of Methylobrevis pamukkalensis PK2.</title>
        <authorList>
            <person name="Vasilenko O.V."/>
            <person name="Doronina N.V."/>
            <person name="Shmareva M.N."/>
            <person name="Tarlachkov S.V."/>
            <person name="Mustakhimov I."/>
            <person name="Trotsenko Y.A."/>
        </authorList>
    </citation>
    <scope>NUCLEOTIDE SEQUENCE [LARGE SCALE GENOMIC DNA]</scope>
    <source>
        <strain evidence="2 3">PK2</strain>
    </source>
</reference>
<feature type="domain" description="NADPH-dependent FMN reductase-like" evidence="1">
    <location>
        <begin position="5"/>
        <end position="158"/>
    </location>
</feature>
<dbReference type="EMBL" id="MCRJ01000062">
    <property type="protein sequence ID" value="ODN70087.1"/>
    <property type="molecule type" value="Genomic_DNA"/>
</dbReference>
<dbReference type="GO" id="GO:0016491">
    <property type="term" value="F:oxidoreductase activity"/>
    <property type="evidence" value="ECO:0007669"/>
    <property type="project" value="InterPro"/>
</dbReference>
<dbReference type="OrthoDB" id="8853249at2"/>
<dbReference type="RefSeq" id="WP_069307149.1">
    <property type="nucleotide sequence ID" value="NZ_MCRJ01000062.1"/>
</dbReference>
<proteinExistence type="predicted"/>
<accession>A0A1E3H1A3</accession>
<evidence type="ECO:0000313" key="2">
    <source>
        <dbReference type="EMBL" id="ODN70087.1"/>
    </source>
</evidence>
<dbReference type="Pfam" id="PF03358">
    <property type="entry name" value="FMN_red"/>
    <property type="match status" value="1"/>
</dbReference>
<keyword evidence="3" id="KW-1185">Reference proteome</keyword>